<protein>
    <submittedName>
        <fullName evidence="2">Uncharacterized protein</fullName>
    </submittedName>
</protein>
<gene>
    <name evidence="2" type="ORF">B296_00015751</name>
</gene>
<evidence type="ECO:0000256" key="1">
    <source>
        <dbReference type="SAM" id="MobiDB-lite"/>
    </source>
</evidence>
<feature type="region of interest" description="Disordered" evidence="1">
    <location>
        <begin position="1"/>
        <end position="26"/>
    </location>
</feature>
<proteinExistence type="predicted"/>
<name>A0A426YQK4_ENSVE</name>
<organism evidence="2 3">
    <name type="scientific">Ensete ventricosum</name>
    <name type="common">Abyssinian banana</name>
    <name type="synonym">Musa ensete</name>
    <dbReference type="NCBI Taxonomy" id="4639"/>
    <lineage>
        <taxon>Eukaryota</taxon>
        <taxon>Viridiplantae</taxon>
        <taxon>Streptophyta</taxon>
        <taxon>Embryophyta</taxon>
        <taxon>Tracheophyta</taxon>
        <taxon>Spermatophyta</taxon>
        <taxon>Magnoliopsida</taxon>
        <taxon>Liliopsida</taxon>
        <taxon>Zingiberales</taxon>
        <taxon>Musaceae</taxon>
        <taxon>Ensete</taxon>
    </lineage>
</organism>
<accession>A0A426YQK4</accession>
<sequence>MRTEEVAVMANHEAEEGERPIPATTEEDRHLGRCGFTHPIDHRVDQPLRSVAIGGLKREGERPIFPLSPSRSEVSRRKAHEKRYADG</sequence>
<evidence type="ECO:0000313" key="2">
    <source>
        <dbReference type="EMBL" id="RRT54007.1"/>
    </source>
</evidence>
<dbReference type="Proteomes" id="UP000287651">
    <property type="component" value="Unassembled WGS sequence"/>
</dbReference>
<comment type="caution">
    <text evidence="2">The sequence shown here is derived from an EMBL/GenBank/DDBJ whole genome shotgun (WGS) entry which is preliminary data.</text>
</comment>
<reference evidence="2 3" key="1">
    <citation type="journal article" date="2014" name="Agronomy (Basel)">
        <title>A Draft Genome Sequence for Ensete ventricosum, the Drought-Tolerant Tree Against Hunger.</title>
        <authorList>
            <person name="Harrison J."/>
            <person name="Moore K.A."/>
            <person name="Paszkiewicz K."/>
            <person name="Jones T."/>
            <person name="Grant M."/>
            <person name="Ambacheew D."/>
            <person name="Muzemil S."/>
            <person name="Studholme D.J."/>
        </authorList>
    </citation>
    <scope>NUCLEOTIDE SEQUENCE [LARGE SCALE GENOMIC DNA]</scope>
</reference>
<dbReference type="EMBL" id="AMZH03010823">
    <property type="protein sequence ID" value="RRT54007.1"/>
    <property type="molecule type" value="Genomic_DNA"/>
</dbReference>
<evidence type="ECO:0000313" key="3">
    <source>
        <dbReference type="Proteomes" id="UP000287651"/>
    </source>
</evidence>
<feature type="region of interest" description="Disordered" evidence="1">
    <location>
        <begin position="61"/>
        <end position="87"/>
    </location>
</feature>
<dbReference type="AlphaFoldDB" id="A0A426YQK4"/>